<dbReference type="Gene3D" id="3.30.70.270">
    <property type="match status" value="1"/>
</dbReference>
<name>A0ABR3LHL3_9TELE</name>
<comment type="caution">
    <text evidence="1">The sequence shown here is derived from an EMBL/GenBank/DDBJ whole genome shotgun (WGS) entry which is preliminary data.</text>
</comment>
<evidence type="ECO:0000313" key="2">
    <source>
        <dbReference type="Proteomes" id="UP001558613"/>
    </source>
</evidence>
<dbReference type="InterPro" id="IPR043502">
    <property type="entry name" value="DNA/RNA_pol_sf"/>
</dbReference>
<dbReference type="SUPFAM" id="SSF56672">
    <property type="entry name" value="DNA/RNA polymerases"/>
    <property type="match status" value="1"/>
</dbReference>
<dbReference type="InterPro" id="IPR043128">
    <property type="entry name" value="Rev_trsase/Diguanyl_cyclase"/>
</dbReference>
<accession>A0ABR3LHL3</accession>
<proteinExistence type="predicted"/>
<dbReference type="EMBL" id="JAYMGO010000021">
    <property type="protein sequence ID" value="KAL1252377.1"/>
    <property type="molecule type" value="Genomic_DNA"/>
</dbReference>
<reference evidence="1 2" key="1">
    <citation type="submission" date="2023-09" db="EMBL/GenBank/DDBJ databases">
        <authorList>
            <person name="Wang M."/>
        </authorList>
    </citation>
    <scope>NUCLEOTIDE SEQUENCE [LARGE SCALE GENOMIC DNA]</scope>
    <source>
        <strain evidence="1">GT-2023</strain>
        <tissue evidence="1">Liver</tissue>
    </source>
</reference>
<sequence>MSEILVASHGDIAQLNQSYEPNIECDLLIQWHRQLFSGSWTESSDRILPMLLPILMKSSYSQDWQNYMAHLRAVLRALRGAGLTTNPKKCATGQVVEIEEEELLVLYISQKLSKRETMYSTTAKVCLAIKCKVITPVSDCSDCHRETGIKSNWRMWRKRDGRKSSCMLI</sequence>
<organism evidence="1 2">
    <name type="scientific">Cirrhinus molitorella</name>
    <name type="common">mud carp</name>
    <dbReference type="NCBI Taxonomy" id="172907"/>
    <lineage>
        <taxon>Eukaryota</taxon>
        <taxon>Metazoa</taxon>
        <taxon>Chordata</taxon>
        <taxon>Craniata</taxon>
        <taxon>Vertebrata</taxon>
        <taxon>Euteleostomi</taxon>
        <taxon>Actinopterygii</taxon>
        <taxon>Neopterygii</taxon>
        <taxon>Teleostei</taxon>
        <taxon>Ostariophysi</taxon>
        <taxon>Cypriniformes</taxon>
        <taxon>Cyprinidae</taxon>
        <taxon>Labeoninae</taxon>
        <taxon>Labeonini</taxon>
        <taxon>Cirrhinus</taxon>
    </lineage>
</organism>
<protein>
    <submittedName>
        <fullName evidence="1">Uncharacterized protein</fullName>
    </submittedName>
</protein>
<evidence type="ECO:0000313" key="1">
    <source>
        <dbReference type="EMBL" id="KAL1252377.1"/>
    </source>
</evidence>
<gene>
    <name evidence="1" type="ORF">QQF64_017070</name>
</gene>
<keyword evidence="2" id="KW-1185">Reference proteome</keyword>
<dbReference type="Proteomes" id="UP001558613">
    <property type="component" value="Unassembled WGS sequence"/>
</dbReference>